<gene>
    <name evidence="2" type="ORF">ACFLIM_46135</name>
</gene>
<dbReference type="CDD" id="cd00093">
    <property type="entry name" value="HTH_XRE"/>
    <property type="match status" value="1"/>
</dbReference>
<dbReference type="PANTHER" id="PTHR35010:SF2">
    <property type="entry name" value="BLL4672 PROTEIN"/>
    <property type="match status" value="1"/>
</dbReference>
<dbReference type="Pfam" id="PF13560">
    <property type="entry name" value="HTH_31"/>
    <property type="match status" value="1"/>
</dbReference>
<reference evidence="2 3" key="1">
    <citation type="submission" date="2024-10" db="EMBL/GenBank/DDBJ databases">
        <authorList>
            <person name="Topkara A.R."/>
            <person name="Saygin H."/>
        </authorList>
    </citation>
    <scope>NUCLEOTIDE SEQUENCE [LARGE SCALE GENOMIC DNA]</scope>
    <source>
        <strain evidence="2 3">M3C6</strain>
    </source>
</reference>
<protein>
    <submittedName>
        <fullName evidence="2">Helix-turn-helix transcriptional regulator</fullName>
    </submittedName>
</protein>
<dbReference type="InterPro" id="IPR041413">
    <property type="entry name" value="MLTR_LBD"/>
</dbReference>
<evidence type="ECO:0000259" key="1">
    <source>
        <dbReference type="PROSITE" id="PS50943"/>
    </source>
</evidence>
<evidence type="ECO:0000313" key="2">
    <source>
        <dbReference type="EMBL" id="MFG1710571.1"/>
    </source>
</evidence>
<feature type="domain" description="HTH cro/C1-type" evidence="1">
    <location>
        <begin position="32"/>
        <end position="83"/>
    </location>
</feature>
<dbReference type="EMBL" id="JBICRM010000052">
    <property type="protein sequence ID" value="MFG1710571.1"/>
    <property type="molecule type" value="Genomic_DNA"/>
</dbReference>
<dbReference type="Gene3D" id="3.30.450.180">
    <property type="match status" value="1"/>
</dbReference>
<dbReference type="InterPro" id="IPR001387">
    <property type="entry name" value="Cro/C1-type_HTH"/>
</dbReference>
<name>A0ABW7AT18_9ACTN</name>
<dbReference type="Gene3D" id="1.10.260.40">
    <property type="entry name" value="lambda repressor-like DNA-binding domains"/>
    <property type="match status" value="1"/>
</dbReference>
<accession>A0ABW7AT18</accession>
<dbReference type="SMART" id="SM00530">
    <property type="entry name" value="HTH_XRE"/>
    <property type="match status" value="1"/>
</dbReference>
<comment type="caution">
    <text evidence="2">The sequence shown here is derived from an EMBL/GenBank/DDBJ whole genome shotgun (WGS) entry which is preliminary data.</text>
</comment>
<dbReference type="Pfam" id="PF17765">
    <property type="entry name" value="MLTR_LBD"/>
    <property type="match status" value="1"/>
</dbReference>
<dbReference type="SUPFAM" id="SSF47413">
    <property type="entry name" value="lambda repressor-like DNA-binding domains"/>
    <property type="match status" value="1"/>
</dbReference>
<dbReference type="PANTHER" id="PTHR35010">
    <property type="entry name" value="BLL4672 PROTEIN-RELATED"/>
    <property type="match status" value="1"/>
</dbReference>
<evidence type="ECO:0000313" key="3">
    <source>
        <dbReference type="Proteomes" id="UP001603978"/>
    </source>
</evidence>
<dbReference type="RefSeq" id="WP_393176475.1">
    <property type="nucleotide sequence ID" value="NZ_JBICRM010000052.1"/>
</dbReference>
<proteinExistence type="predicted"/>
<keyword evidence="3" id="KW-1185">Reference proteome</keyword>
<sequence length="288" mass="31580">MTNERNPLGAALRRWRDRLAPADVGLPRTEGRRAAGLRREELATLAGLSVDYLVRLEQGRATRPSEQVVEALARALHLEASERDHLYRLAHLPPPASGRVSTHIPPSVQRLLAGLGDQPLAVFGADWTLLTWTPLWSALVGDPAQIPKSQRNLVRDTFLAPPTRGHWPVRSERGQGAIEAALVADLRTAEATCPDDPDLHQLIRECRKHSPRFAQLWSHGAVGQHLHDHKTITHPLVGDVTLDCDVLTVPGADLKIVVYTAPAGTPPAEKLDFLRVTAIHTHATTDTL</sequence>
<dbReference type="PROSITE" id="PS50943">
    <property type="entry name" value="HTH_CROC1"/>
    <property type="match status" value="1"/>
</dbReference>
<dbReference type="Proteomes" id="UP001603978">
    <property type="component" value="Unassembled WGS sequence"/>
</dbReference>
<dbReference type="InterPro" id="IPR010982">
    <property type="entry name" value="Lambda_DNA-bd_dom_sf"/>
</dbReference>
<organism evidence="2 3">
    <name type="scientific">Nonomuraea marmarensis</name>
    <dbReference type="NCBI Taxonomy" id="3351344"/>
    <lineage>
        <taxon>Bacteria</taxon>
        <taxon>Bacillati</taxon>
        <taxon>Actinomycetota</taxon>
        <taxon>Actinomycetes</taxon>
        <taxon>Streptosporangiales</taxon>
        <taxon>Streptosporangiaceae</taxon>
        <taxon>Nonomuraea</taxon>
    </lineage>
</organism>